<evidence type="ECO:0000256" key="5">
    <source>
        <dbReference type="PIRSR" id="PIRSR005700-1"/>
    </source>
</evidence>
<feature type="active site" evidence="5">
    <location>
        <position position="461"/>
    </location>
</feature>
<sequence>MARSATAYQRRILSSSDDYRCEGHIHVAAARRKSGHTTTINGMIESNDTNEKAIDRQLLKRYAEDFNSDRANLVAANAAVSAGVLEAATDYKGQRSLPCDFSIELKQGSITNQRRSGRCWMFASLNTLRYELMHTWNLDDFEFSETYLFFWDAMEKSNTYLENVLATLDEPTDSRIFQEINDGPADDGGWWQMFAALVNKYGLVPKSAYPESANSKDSDAFKQYLNSKLREFAADLRDRHAAGTPIDELRTLKNEDMSTVYRMCAIALGEPPETFDFLVRTSDDDKKDAGSDGIGSDKKADKPKSGKDERRQIREFGITPIEFYRKYVPLDVNDLVTLCNVPMESRPFNTRYRIRFTANVAEAGDMEFINVPLDAFKKAAIDQISAGHPIWFACDCMQFSLRSAGYFDRDSVRVDQLFGTEFTFDKAQGLEYGDSPSNHAMTFTGVNLDGDGRPNRWKVENSWGKDNGDDGYYVASDAWFDRYVTEIIICKEYLDEATRSLLTAEPVELDPWEPLTKRSR</sequence>
<dbReference type="EMBL" id="CACRSP010000003">
    <property type="protein sequence ID" value="VYS95787.1"/>
    <property type="molecule type" value="Genomic_DNA"/>
</dbReference>
<keyword evidence="3 4" id="KW-0788">Thiol protease</keyword>
<name>A0A6N2SQK5_9BIFI</name>
<dbReference type="PANTHER" id="PTHR10363">
    <property type="entry name" value="BLEOMYCIN HYDROLASE"/>
    <property type="match status" value="1"/>
</dbReference>
<proteinExistence type="inferred from homology"/>
<feature type="active site" evidence="5">
    <location>
        <position position="439"/>
    </location>
</feature>
<evidence type="ECO:0000256" key="2">
    <source>
        <dbReference type="ARBA" id="ARBA00022801"/>
    </source>
</evidence>
<reference evidence="7" key="1">
    <citation type="submission" date="2019-11" db="EMBL/GenBank/DDBJ databases">
        <authorList>
            <person name="Feng L."/>
        </authorList>
    </citation>
    <scope>NUCLEOTIDE SEQUENCE</scope>
    <source>
        <strain evidence="7">BdentiumLFYP24</strain>
    </source>
</reference>
<organism evidence="7">
    <name type="scientific">Bifidobacterium dentium</name>
    <dbReference type="NCBI Taxonomy" id="1689"/>
    <lineage>
        <taxon>Bacteria</taxon>
        <taxon>Bacillati</taxon>
        <taxon>Actinomycetota</taxon>
        <taxon>Actinomycetes</taxon>
        <taxon>Bifidobacteriales</taxon>
        <taxon>Bifidobacteriaceae</taxon>
        <taxon>Bifidobacterium</taxon>
    </lineage>
</organism>
<dbReference type="GO" id="GO:0006508">
    <property type="term" value="P:proteolysis"/>
    <property type="evidence" value="ECO:0007669"/>
    <property type="project" value="UniProtKB-KW"/>
</dbReference>
<evidence type="ECO:0000256" key="4">
    <source>
        <dbReference type="PIRNR" id="PIRNR005700"/>
    </source>
</evidence>
<dbReference type="GO" id="GO:0070005">
    <property type="term" value="F:cysteine-type aminopeptidase activity"/>
    <property type="evidence" value="ECO:0007669"/>
    <property type="project" value="InterPro"/>
</dbReference>
<dbReference type="PANTHER" id="PTHR10363:SF2">
    <property type="entry name" value="BLEOMYCIN HYDROLASE"/>
    <property type="match status" value="1"/>
</dbReference>
<dbReference type="AlphaFoldDB" id="A0A6N2SQK5"/>
<gene>
    <name evidence="7" type="primary">pepC</name>
    <name evidence="7" type="ORF">BDLFYP24_01640</name>
</gene>
<evidence type="ECO:0000313" key="7">
    <source>
        <dbReference type="EMBL" id="VYS95787.1"/>
    </source>
</evidence>
<evidence type="ECO:0000256" key="3">
    <source>
        <dbReference type="ARBA" id="ARBA00022807"/>
    </source>
</evidence>
<dbReference type="PROSITE" id="PS00139">
    <property type="entry name" value="THIOL_PROTEASE_CYS"/>
    <property type="match status" value="1"/>
</dbReference>
<dbReference type="Gene3D" id="3.90.70.10">
    <property type="entry name" value="Cysteine proteinases"/>
    <property type="match status" value="1"/>
</dbReference>
<protein>
    <recommendedName>
        <fullName evidence="4">Aminopeptidase</fullName>
    </recommendedName>
</protein>
<keyword evidence="2 4" id="KW-0378">Hydrolase</keyword>
<dbReference type="CDD" id="cd00585">
    <property type="entry name" value="Peptidase_C1B"/>
    <property type="match status" value="1"/>
</dbReference>
<keyword evidence="1 4" id="KW-0645">Protease</keyword>
<keyword evidence="4 7" id="KW-0031">Aminopeptidase</keyword>
<comment type="similarity">
    <text evidence="4">Belongs to the peptidase C1 family.</text>
</comment>
<dbReference type="InterPro" id="IPR038765">
    <property type="entry name" value="Papain-like_cys_pep_sf"/>
</dbReference>
<dbReference type="GO" id="GO:0043418">
    <property type="term" value="P:homocysteine catabolic process"/>
    <property type="evidence" value="ECO:0007669"/>
    <property type="project" value="TreeGrafter"/>
</dbReference>
<dbReference type="InterPro" id="IPR004134">
    <property type="entry name" value="Peptidase_C1B"/>
</dbReference>
<dbReference type="Pfam" id="PF03051">
    <property type="entry name" value="Peptidase_C1_2"/>
    <property type="match status" value="2"/>
</dbReference>
<accession>A0A6N2SQK5</accession>
<dbReference type="GO" id="GO:0005737">
    <property type="term" value="C:cytoplasm"/>
    <property type="evidence" value="ECO:0007669"/>
    <property type="project" value="TreeGrafter"/>
</dbReference>
<evidence type="ECO:0000256" key="1">
    <source>
        <dbReference type="ARBA" id="ARBA00022670"/>
    </source>
</evidence>
<feature type="region of interest" description="Disordered" evidence="6">
    <location>
        <begin position="285"/>
        <end position="311"/>
    </location>
</feature>
<dbReference type="SUPFAM" id="SSF54001">
    <property type="entry name" value="Cysteine proteinases"/>
    <property type="match status" value="1"/>
</dbReference>
<dbReference type="PIRSF" id="PIRSF005700">
    <property type="entry name" value="PepC"/>
    <property type="match status" value="1"/>
</dbReference>
<dbReference type="GO" id="GO:0009636">
    <property type="term" value="P:response to toxic substance"/>
    <property type="evidence" value="ECO:0007669"/>
    <property type="project" value="TreeGrafter"/>
</dbReference>
<evidence type="ECO:0000256" key="6">
    <source>
        <dbReference type="SAM" id="MobiDB-lite"/>
    </source>
</evidence>
<dbReference type="InterPro" id="IPR000169">
    <property type="entry name" value="Pept_cys_AS"/>
</dbReference>
<feature type="active site" evidence="5">
    <location>
        <position position="119"/>
    </location>
</feature>